<dbReference type="RefSeq" id="WP_206644846.1">
    <property type="nucleotide sequence ID" value="NZ_CP071247.1"/>
</dbReference>
<feature type="transmembrane region" description="Helical" evidence="1">
    <location>
        <begin position="220"/>
        <end position="240"/>
    </location>
</feature>
<feature type="transmembrane region" description="Helical" evidence="1">
    <location>
        <begin position="57"/>
        <end position="75"/>
    </location>
</feature>
<evidence type="ECO:0000313" key="2">
    <source>
        <dbReference type="EMBL" id="QSP95609.1"/>
    </source>
</evidence>
<dbReference type="Proteomes" id="UP000663555">
    <property type="component" value="Chromosome"/>
</dbReference>
<keyword evidence="3" id="KW-1185">Reference proteome</keyword>
<evidence type="ECO:0000256" key="1">
    <source>
        <dbReference type="SAM" id="Phobius"/>
    </source>
</evidence>
<dbReference type="PROSITE" id="PS50244">
    <property type="entry name" value="S5A_REDUCTASE"/>
    <property type="match status" value="1"/>
</dbReference>
<dbReference type="PANTHER" id="PTHR32251:SF17">
    <property type="entry name" value="STEROID 5-ALPHA REDUCTASE C-TERMINAL DOMAIN-CONTAINING PROTEIN"/>
    <property type="match status" value="1"/>
</dbReference>
<protein>
    <submittedName>
        <fullName evidence="2">DUF1295 domain-containing protein</fullName>
    </submittedName>
</protein>
<evidence type="ECO:0000313" key="3">
    <source>
        <dbReference type="Proteomes" id="UP000663555"/>
    </source>
</evidence>
<name>A0ABX7MW49_9GAMM</name>
<reference evidence="2 3" key="1">
    <citation type="submission" date="2021-03" db="EMBL/GenBank/DDBJ databases">
        <title>Genome sequencing of Marinobacter sp. LPB0319.</title>
        <authorList>
            <person name="Kim J."/>
        </authorList>
    </citation>
    <scope>NUCLEOTIDE SEQUENCE [LARGE SCALE GENOMIC DNA]</scope>
    <source>
        <strain evidence="2 3">LPB0319</strain>
    </source>
</reference>
<feature type="transmembrane region" description="Helical" evidence="1">
    <location>
        <begin position="29"/>
        <end position="50"/>
    </location>
</feature>
<feature type="transmembrane region" description="Helical" evidence="1">
    <location>
        <begin position="81"/>
        <end position="100"/>
    </location>
</feature>
<feature type="transmembrane region" description="Helical" evidence="1">
    <location>
        <begin position="246"/>
        <end position="270"/>
    </location>
</feature>
<accession>A0ABX7MW49</accession>
<keyword evidence="1" id="KW-1133">Transmembrane helix</keyword>
<proteinExistence type="predicted"/>
<dbReference type="Gene3D" id="1.20.120.1630">
    <property type="match status" value="1"/>
</dbReference>
<keyword evidence="1" id="KW-0812">Transmembrane</keyword>
<dbReference type="EMBL" id="CP071247">
    <property type="protein sequence ID" value="QSP95609.1"/>
    <property type="molecule type" value="Genomic_DNA"/>
</dbReference>
<sequence length="306" mass="33643">MNFGTLLCVTFTLIWSVLVFTGNDTLLSMLLVNAGLQIMLFILVAAVPYLKTGRMSYVDIAWPFGVALIGVLIIVMGDGSLVRRVAVGAVYLLIGLRMGLGAVTMGMKTGVIFQHEFPRYVYRRMMLEQSGSSHIKAHSLAEIMAQGFANASVLALPGFMLAVNASDSVSWWEVAGLCIWLTAYALESTADLQKLRFMANNKGGVCNVGLWRFSRHPNYFAEWLVWTGLVVAAVPSWLALADSEATLVWAVMGLGALGASAVMYTTLVYLTGATPAEYYSVRKRPDYARYQQQTNMFFPWFPRTGA</sequence>
<gene>
    <name evidence="2" type="ORF">LPB19_04110</name>
</gene>
<dbReference type="InterPro" id="IPR010721">
    <property type="entry name" value="UstE-like"/>
</dbReference>
<dbReference type="PANTHER" id="PTHR32251">
    <property type="entry name" value="3-OXO-5-ALPHA-STEROID 4-DEHYDROGENASE"/>
    <property type="match status" value="1"/>
</dbReference>
<organism evidence="2 3">
    <name type="scientific">Marinobacter salinisoli</name>
    <dbReference type="NCBI Taxonomy" id="2769486"/>
    <lineage>
        <taxon>Bacteria</taxon>
        <taxon>Pseudomonadati</taxon>
        <taxon>Pseudomonadota</taxon>
        <taxon>Gammaproteobacteria</taxon>
        <taxon>Pseudomonadales</taxon>
        <taxon>Marinobacteraceae</taxon>
        <taxon>Marinobacter</taxon>
    </lineage>
</organism>
<dbReference type="Pfam" id="PF06966">
    <property type="entry name" value="DUF1295"/>
    <property type="match status" value="1"/>
</dbReference>
<keyword evidence="1" id="KW-0472">Membrane</keyword>